<reference evidence="11 12" key="1">
    <citation type="submission" date="2015-07" db="EMBL/GenBank/DDBJ databases">
        <title>Comparative genomics of the Sigatoka disease complex on banana suggests a link between parallel evolutionary changes in Pseudocercospora fijiensis and Pseudocercospora eumusae and increased virulence on the banana host.</title>
        <authorList>
            <person name="Chang T.-C."/>
            <person name="Salvucci A."/>
            <person name="Crous P.W."/>
            <person name="Stergiopoulos I."/>
        </authorList>
    </citation>
    <scope>NUCLEOTIDE SEQUENCE [LARGE SCALE GENOMIC DNA]</scope>
    <source>
        <strain evidence="11 12">CBS 116634</strain>
    </source>
</reference>
<dbReference type="PANTHER" id="PTHR33938">
    <property type="entry name" value="FERULOYL ESTERASE B-RELATED"/>
    <property type="match status" value="1"/>
</dbReference>
<evidence type="ECO:0000256" key="4">
    <source>
        <dbReference type="ARBA" id="ARBA00022723"/>
    </source>
</evidence>
<keyword evidence="3" id="KW-0858">Xylan degradation</keyword>
<evidence type="ECO:0000256" key="2">
    <source>
        <dbReference type="ARBA" id="ARBA00022487"/>
    </source>
</evidence>
<dbReference type="EMBL" id="LFZO01000354">
    <property type="protein sequence ID" value="KXT09308.1"/>
    <property type="molecule type" value="Genomic_DNA"/>
</dbReference>
<dbReference type="PANTHER" id="PTHR33938:SF15">
    <property type="entry name" value="FERULOYL ESTERASE B-RELATED"/>
    <property type="match status" value="1"/>
</dbReference>
<evidence type="ECO:0000256" key="10">
    <source>
        <dbReference type="RuleBase" id="RU361238"/>
    </source>
</evidence>
<dbReference type="GO" id="GO:0046872">
    <property type="term" value="F:metal ion binding"/>
    <property type="evidence" value="ECO:0007669"/>
    <property type="project" value="UniProtKB-KW"/>
</dbReference>
<dbReference type="GO" id="GO:0045493">
    <property type="term" value="P:xylan catabolic process"/>
    <property type="evidence" value="ECO:0007669"/>
    <property type="project" value="UniProtKB-KW"/>
</dbReference>
<gene>
    <name evidence="11" type="ORF">AC579_264</name>
</gene>
<keyword evidence="4" id="KW-0479">Metal-binding</keyword>
<accession>A0A139I3M3</accession>
<evidence type="ECO:0000256" key="3">
    <source>
        <dbReference type="ARBA" id="ARBA00022651"/>
    </source>
</evidence>
<dbReference type="EC" id="3.1.1.-" evidence="10"/>
<evidence type="ECO:0000256" key="6">
    <source>
        <dbReference type="ARBA" id="ARBA00022801"/>
    </source>
</evidence>
<evidence type="ECO:0000256" key="8">
    <source>
        <dbReference type="ARBA" id="ARBA00023157"/>
    </source>
</evidence>
<keyword evidence="5" id="KW-0732">Signal</keyword>
<dbReference type="OrthoDB" id="3039123at2759"/>
<dbReference type="SUPFAM" id="SSF53474">
    <property type="entry name" value="alpha/beta-Hydrolases"/>
    <property type="match status" value="1"/>
</dbReference>
<keyword evidence="6 10" id="KW-0378">Hydrolase</keyword>
<name>A0A139I3M3_9PEZI</name>
<dbReference type="InterPro" id="IPR011118">
    <property type="entry name" value="Tannase/feruloyl_esterase"/>
</dbReference>
<evidence type="ECO:0000256" key="7">
    <source>
        <dbReference type="ARBA" id="ARBA00022837"/>
    </source>
</evidence>
<comment type="similarity">
    <text evidence="1 10">Belongs to the tannase family.</text>
</comment>
<comment type="catalytic activity">
    <reaction evidence="9">
        <text>feruloyl-polysaccharide + H2O = ferulate + polysaccharide.</text>
        <dbReference type="EC" id="3.1.1.73"/>
    </reaction>
</comment>
<evidence type="ECO:0000256" key="1">
    <source>
        <dbReference type="ARBA" id="ARBA00006249"/>
    </source>
</evidence>
<proteinExistence type="inferred from homology"/>
<organism evidence="11 12">
    <name type="scientific">Pseudocercospora musae</name>
    <dbReference type="NCBI Taxonomy" id="113226"/>
    <lineage>
        <taxon>Eukaryota</taxon>
        <taxon>Fungi</taxon>
        <taxon>Dikarya</taxon>
        <taxon>Ascomycota</taxon>
        <taxon>Pezizomycotina</taxon>
        <taxon>Dothideomycetes</taxon>
        <taxon>Dothideomycetidae</taxon>
        <taxon>Mycosphaerellales</taxon>
        <taxon>Mycosphaerellaceae</taxon>
        <taxon>Pseudocercospora</taxon>
    </lineage>
</organism>
<evidence type="ECO:0000313" key="11">
    <source>
        <dbReference type="EMBL" id="KXT09308.1"/>
    </source>
</evidence>
<comment type="caution">
    <text evidence="11">The sequence shown here is derived from an EMBL/GenBank/DDBJ whole genome shotgun (WGS) entry which is preliminary data.</text>
</comment>
<keyword evidence="8" id="KW-1015">Disulfide bond</keyword>
<keyword evidence="2" id="KW-0719">Serine esterase</keyword>
<dbReference type="GO" id="GO:0030600">
    <property type="term" value="F:feruloyl esterase activity"/>
    <property type="evidence" value="ECO:0007669"/>
    <property type="project" value="UniProtKB-EC"/>
</dbReference>
<evidence type="ECO:0000256" key="5">
    <source>
        <dbReference type="ARBA" id="ARBA00022729"/>
    </source>
</evidence>
<keyword evidence="12" id="KW-1185">Reference proteome</keyword>
<evidence type="ECO:0000256" key="9">
    <source>
        <dbReference type="ARBA" id="ARBA00034075"/>
    </source>
</evidence>
<dbReference type="AlphaFoldDB" id="A0A139I3M3"/>
<keyword evidence="7" id="KW-0106">Calcium</keyword>
<evidence type="ECO:0000313" key="12">
    <source>
        <dbReference type="Proteomes" id="UP000073492"/>
    </source>
</evidence>
<keyword evidence="3" id="KW-0119">Carbohydrate metabolism</keyword>
<keyword evidence="3" id="KW-0624">Polysaccharide degradation</keyword>
<sequence length="343" mass="37531">MFEMAVQETKQKRSHTARHEAAYCAPNSKIVLGTTNKNIFCEINGTVLYGDNDTLVFTLWLPDTTDHRGRFLAIGNGGMAGYIGYSSMLQQLNSGMGFAVAGGDSGHLARNNNWAVGAPGIYLPYLHDQDQLEAWIHNAISFFTPAAKALIVGYYAKPLRYSYDTGCSTGGAQGYARAQLHPELFDGIYAGCLGNWYSHLALSFLWNAQQTDTKERNLTQARLTFIRDAVVDACDENDGVKDGLIENPLTCKFDIDTLLCTIDQGPNANETVTCLTSDQLDAVEAVYAGPKRSDTGAEVYPGFSFGSESEWLHQEGELANAFSIPILQNVVINNLSYDANTFN</sequence>
<dbReference type="Proteomes" id="UP000073492">
    <property type="component" value="Unassembled WGS sequence"/>
</dbReference>
<dbReference type="Pfam" id="PF07519">
    <property type="entry name" value="Tannase"/>
    <property type="match status" value="1"/>
</dbReference>
<dbReference type="InterPro" id="IPR029058">
    <property type="entry name" value="AB_hydrolase_fold"/>
</dbReference>
<protein>
    <recommendedName>
        <fullName evidence="10">Carboxylic ester hydrolase</fullName>
        <ecNumber evidence="10">3.1.1.-</ecNumber>
    </recommendedName>
</protein>